<dbReference type="SUPFAM" id="SSF63829">
    <property type="entry name" value="Calcium-dependent phosphotriesterase"/>
    <property type="match status" value="2"/>
</dbReference>
<dbReference type="AlphaFoldDB" id="B4CYR6"/>
<evidence type="ECO:0000256" key="3">
    <source>
        <dbReference type="ARBA" id="ARBA00023012"/>
    </source>
</evidence>
<dbReference type="InterPro" id="IPR003594">
    <property type="entry name" value="HATPase_dom"/>
</dbReference>
<evidence type="ECO:0000256" key="5">
    <source>
        <dbReference type="SAM" id="Phobius"/>
    </source>
</evidence>
<evidence type="ECO:0000313" key="8">
    <source>
        <dbReference type="Proteomes" id="UP000005824"/>
    </source>
</evidence>
<evidence type="ECO:0000313" key="7">
    <source>
        <dbReference type="EMBL" id="EDY20607.1"/>
    </source>
</evidence>
<dbReference type="Gene3D" id="1.20.5.1930">
    <property type="match status" value="1"/>
</dbReference>
<dbReference type="GO" id="GO:0016020">
    <property type="term" value="C:membrane"/>
    <property type="evidence" value="ECO:0007669"/>
    <property type="project" value="InterPro"/>
</dbReference>
<keyword evidence="5" id="KW-1133">Transmembrane helix</keyword>
<evidence type="ECO:0000259" key="6">
    <source>
        <dbReference type="PROSITE" id="PS50109"/>
    </source>
</evidence>
<keyword evidence="2 7" id="KW-0418">Kinase</keyword>
<evidence type="ECO:0000256" key="4">
    <source>
        <dbReference type="SAM" id="Coils"/>
    </source>
</evidence>
<proteinExistence type="predicted"/>
<sequence length="988" mass="108403" precursor="true">MSRSPLRWILPISFWWLLALVVMASPDAAPLSSEYVLRTWETGDGLPQNTVTGIAQTPDGYLWLATQGGLARFDGLRFTVFLKGSTPGLESSYARSLAVDRTGALWIGAERGGVVRMRGGHFESIVPPSPPTTVTAWTSSFAEDATGAMWIGLAPDQAVYRWRDGQLKKFTGEDGVGSGGDTFVHADSQGHIWYSTKTMCGVFDGTRFQPFDPEGGVRVHLAAARQGGMWAVRGNKLLHYWADGRRKEVADLEWLGGAVEVNVIYEDRAGDLWLGTRNTGLLRFRGGKFVQVPTSHQVVQAIMEDSEGNLWAGTQGGLDRLRPQRFFLRDARNGLTKEGVVSLCEDTEHKLWLAVRDSAPERAVDTTNQFFVPMEGPDLNLVPCICADPRGGVWVGQDGGSLLHWRNGAYIKTSTGQKVSTLLCDHAGNVWIATSKRALIRFHDDMEDPVPTDNGRILFRALAEDRAGHIWAGTEDGLVFRRDHDQFQPVLLPGAKEGESIRFLVPDGAETMWIGARDGGLYRWRNGHIDHLPSDAGLSAQDFRVLIIEPDGTFWIAMGNGLFRTTRQEVESVLSGRQHVLNGTTYGRDDGLPKLDFTFGRRNGATRTHDGHLWFATSRGALEVSPDPLPESPSLPPVLVEEMRVDGQPIALAKTGAGGLGPNPGPIEIRYTVPRLSSPERLQFRYRLVGLEEEWVDARDQRTATYTRVPPGKYRFEVAASLGAGSKPTAVASLPFVVQAAWWETPVFRIIVGILGTLLLATLVRMMVLRRVRARIRRLEQEHALEKERARIARDMHDELGASLTRIALMSEIAADEPEMRGAAAQQLGEIAQAARSVSGTLDQIVWTVNPRNDTLERLVGYLGEFASEYLAPTGLDFHLSLPADISAQTLASETRHEVLLATKEALNNAVKYARASHVALKVTTTEEVLTITVADNGCGFDPQAVPKFSNGLINLRQRLVAIGGSAEIVSQSGTGTTVTLRLPLKTD</sequence>
<keyword evidence="1" id="KW-0808">Transferase</keyword>
<dbReference type="InterPro" id="IPR013783">
    <property type="entry name" value="Ig-like_fold"/>
</dbReference>
<feature type="domain" description="Histidine kinase" evidence="6">
    <location>
        <begin position="795"/>
        <end position="987"/>
    </location>
</feature>
<dbReference type="STRING" id="497964.CfE428DRAFT_1804"/>
<dbReference type="InterPro" id="IPR050482">
    <property type="entry name" value="Sensor_HK_TwoCompSys"/>
</dbReference>
<dbReference type="GO" id="GO:0000155">
    <property type="term" value="F:phosphorelay sensor kinase activity"/>
    <property type="evidence" value="ECO:0007669"/>
    <property type="project" value="InterPro"/>
</dbReference>
<dbReference type="Gene3D" id="3.30.565.10">
    <property type="entry name" value="Histidine kinase-like ATPase, C-terminal domain"/>
    <property type="match status" value="1"/>
</dbReference>
<dbReference type="SUPFAM" id="SSF55874">
    <property type="entry name" value="ATPase domain of HSP90 chaperone/DNA topoisomerase II/histidine kinase"/>
    <property type="match status" value="1"/>
</dbReference>
<gene>
    <name evidence="7" type="ORF">CfE428DRAFT_1804</name>
</gene>
<comment type="caution">
    <text evidence="7">The sequence shown here is derived from an EMBL/GenBank/DDBJ whole genome shotgun (WGS) entry which is preliminary data.</text>
</comment>
<reference evidence="7 8" key="1">
    <citation type="journal article" date="2011" name="J. Bacteriol.">
        <title>Genome sequence of Chthoniobacter flavus Ellin428, an aerobic heterotrophic soil bacterium.</title>
        <authorList>
            <person name="Kant R."/>
            <person name="van Passel M.W."/>
            <person name="Palva A."/>
            <person name="Lucas S."/>
            <person name="Lapidus A."/>
            <person name="Glavina Del Rio T."/>
            <person name="Dalin E."/>
            <person name="Tice H."/>
            <person name="Bruce D."/>
            <person name="Goodwin L."/>
            <person name="Pitluck S."/>
            <person name="Larimer F.W."/>
            <person name="Land M.L."/>
            <person name="Hauser L."/>
            <person name="Sangwan P."/>
            <person name="de Vos W.M."/>
            <person name="Janssen P.H."/>
            <person name="Smidt H."/>
        </authorList>
    </citation>
    <scope>NUCLEOTIDE SEQUENCE [LARGE SCALE GENOMIC DNA]</scope>
    <source>
        <strain evidence="7 8">Ellin428</strain>
    </source>
</reference>
<dbReference type="InterPro" id="IPR011712">
    <property type="entry name" value="Sig_transdc_His_kin_sub3_dim/P"/>
</dbReference>
<dbReference type="InterPro" id="IPR015943">
    <property type="entry name" value="WD40/YVTN_repeat-like_dom_sf"/>
</dbReference>
<dbReference type="SMART" id="SM00387">
    <property type="entry name" value="HATPase_c"/>
    <property type="match status" value="1"/>
</dbReference>
<dbReference type="InterPro" id="IPR036890">
    <property type="entry name" value="HATPase_C_sf"/>
</dbReference>
<keyword evidence="5" id="KW-0812">Transmembrane</keyword>
<dbReference type="Pfam" id="PF07730">
    <property type="entry name" value="HisKA_3"/>
    <property type="match status" value="1"/>
</dbReference>
<keyword evidence="8" id="KW-1185">Reference proteome</keyword>
<dbReference type="PANTHER" id="PTHR24421:SF63">
    <property type="entry name" value="SENSOR HISTIDINE KINASE DESK"/>
    <property type="match status" value="1"/>
</dbReference>
<dbReference type="Proteomes" id="UP000005824">
    <property type="component" value="Unassembled WGS sequence"/>
</dbReference>
<dbReference type="InParanoid" id="B4CYR6"/>
<feature type="coiled-coil region" evidence="4">
    <location>
        <begin position="769"/>
        <end position="796"/>
    </location>
</feature>
<organism evidence="7 8">
    <name type="scientific">Chthoniobacter flavus Ellin428</name>
    <dbReference type="NCBI Taxonomy" id="497964"/>
    <lineage>
        <taxon>Bacteria</taxon>
        <taxon>Pseudomonadati</taxon>
        <taxon>Verrucomicrobiota</taxon>
        <taxon>Spartobacteria</taxon>
        <taxon>Chthoniobacterales</taxon>
        <taxon>Chthoniobacteraceae</taxon>
        <taxon>Chthoniobacter</taxon>
    </lineage>
</organism>
<dbReference type="Gene3D" id="2.130.10.10">
    <property type="entry name" value="YVTN repeat-like/Quinoprotein amine dehydrogenase"/>
    <property type="match status" value="3"/>
</dbReference>
<dbReference type="PROSITE" id="PS50109">
    <property type="entry name" value="HIS_KIN"/>
    <property type="match status" value="1"/>
</dbReference>
<feature type="transmembrane region" description="Helical" evidence="5">
    <location>
        <begin position="747"/>
        <end position="768"/>
    </location>
</feature>
<evidence type="ECO:0000256" key="2">
    <source>
        <dbReference type="ARBA" id="ARBA00022777"/>
    </source>
</evidence>
<dbReference type="GO" id="GO:0046983">
    <property type="term" value="F:protein dimerization activity"/>
    <property type="evidence" value="ECO:0007669"/>
    <property type="project" value="InterPro"/>
</dbReference>
<dbReference type="Pfam" id="PF07495">
    <property type="entry name" value="Y_Y_Y"/>
    <property type="match status" value="1"/>
</dbReference>
<accession>B4CYR6</accession>
<protein>
    <submittedName>
        <fullName evidence="7">Histidine kinase</fullName>
    </submittedName>
</protein>
<dbReference type="eggNOG" id="COG4585">
    <property type="taxonomic scope" value="Bacteria"/>
</dbReference>
<evidence type="ECO:0000256" key="1">
    <source>
        <dbReference type="ARBA" id="ARBA00022679"/>
    </source>
</evidence>
<dbReference type="InterPro" id="IPR005467">
    <property type="entry name" value="His_kinase_dom"/>
</dbReference>
<keyword evidence="4" id="KW-0175">Coiled coil</keyword>
<dbReference type="InterPro" id="IPR011123">
    <property type="entry name" value="Y_Y_Y"/>
</dbReference>
<dbReference type="Gene3D" id="2.60.40.10">
    <property type="entry name" value="Immunoglobulins"/>
    <property type="match status" value="1"/>
</dbReference>
<keyword evidence="3" id="KW-0902">Two-component regulatory system</keyword>
<dbReference type="Pfam" id="PF02518">
    <property type="entry name" value="HATPase_c"/>
    <property type="match status" value="1"/>
</dbReference>
<dbReference type="InterPro" id="IPR011110">
    <property type="entry name" value="Reg_prop"/>
</dbReference>
<dbReference type="Pfam" id="PF07494">
    <property type="entry name" value="Reg_prop"/>
    <property type="match status" value="3"/>
</dbReference>
<dbReference type="CDD" id="cd16917">
    <property type="entry name" value="HATPase_UhpB-NarQ-NarX-like"/>
    <property type="match status" value="1"/>
</dbReference>
<name>B4CYR6_9BACT</name>
<dbReference type="EMBL" id="ABVL01000004">
    <property type="protein sequence ID" value="EDY20607.1"/>
    <property type="molecule type" value="Genomic_DNA"/>
</dbReference>
<keyword evidence="5" id="KW-0472">Membrane</keyword>
<dbReference type="eggNOG" id="COG3292">
    <property type="taxonomic scope" value="Bacteria"/>
</dbReference>
<dbReference type="PANTHER" id="PTHR24421">
    <property type="entry name" value="NITRATE/NITRITE SENSOR PROTEIN NARX-RELATED"/>
    <property type="match status" value="1"/>
</dbReference>
<dbReference type="RefSeq" id="WP_006979130.1">
    <property type="nucleotide sequence ID" value="NZ_ABVL01000004.1"/>
</dbReference>